<dbReference type="SUPFAM" id="SSF52172">
    <property type="entry name" value="CheY-like"/>
    <property type="match status" value="1"/>
</dbReference>
<dbReference type="AlphaFoldDB" id="A0A239IPU3"/>
<evidence type="ECO:0000313" key="4">
    <source>
        <dbReference type="Proteomes" id="UP000198393"/>
    </source>
</evidence>
<dbReference type="Proteomes" id="UP000198393">
    <property type="component" value="Unassembled WGS sequence"/>
</dbReference>
<keyword evidence="4" id="KW-1185">Reference proteome</keyword>
<gene>
    <name evidence="3" type="ORF">SAMN05421640_1746</name>
</gene>
<dbReference type="PANTHER" id="PTHR43228">
    <property type="entry name" value="TWO-COMPONENT RESPONSE REGULATOR"/>
    <property type="match status" value="1"/>
</dbReference>
<dbReference type="GO" id="GO:0000160">
    <property type="term" value="P:phosphorelay signal transduction system"/>
    <property type="evidence" value="ECO:0007669"/>
    <property type="project" value="InterPro"/>
</dbReference>
<dbReference type="InterPro" id="IPR001789">
    <property type="entry name" value="Sig_transdc_resp-reg_receiver"/>
</dbReference>
<evidence type="ECO:0000256" key="1">
    <source>
        <dbReference type="PROSITE-ProRule" id="PRU00169"/>
    </source>
</evidence>
<dbReference type="InterPro" id="IPR052048">
    <property type="entry name" value="ST_Response_Regulator"/>
</dbReference>
<protein>
    <submittedName>
        <fullName evidence="3">Response regulator receiver domain-containing protein</fullName>
    </submittedName>
</protein>
<dbReference type="Gene3D" id="3.40.50.2300">
    <property type="match status" value="1"/>
</dbReference>
<dbReference type="InterPro" id="IPR011006">
    <property type="entry name" value="CheY-like_superfamily"/>
</dbReference>
<keyword evidence="1" id="KW-0597">Phosphoprotein</keyword>
<organism evidence="3 4">
    <name type="scientific">Ekhidna lutea</name>
    <dbReference type="NCBI Taxonomy" id="447679"/>
    <lineage>
        <taxon>Bacteria</taxon>
        <taxon>Pseudomonadati</taxon>
        <taxon>Bacteroidota</taxon>
        <taxon>Cytophagia</taxon>
        <taxon>Cytophagales</taxon>
        <taxon>Reichenbachiellaceae</taxon>
        <taxon>Ekhidna</taxon>
    </lineage>
</organism>
<feature type="modified residue" description="4-aspartylphosphate" evidence="1">
    <location>
        <position position="55"/>
    </location>
</feature>
<feature type="domain" description="Response regulatory" evidence="2">
    <location>
        <begin position="1"/>
        <end position="123"/>
    </location>
</feature>
<dbReference type="Pfam" id="PF00072">
    <property type="entry name" value="Response_reg"/>
    <property type="match status" value="1"/>
</dbReference>
<dbReference type="PANTHER" id="PTHR43228:SF1">
    <property type="entry name" value="TWO-COMPONENT RESPONSE REGULATOR ARR22"/>
    <property type="match status" value="1"/>
</dbReference>
<dbReference type="PROSITE" id="PS50110">
    <property type="entry name" value="RESPONSE_REGULATORY"/>
    <property type="match status" value="1"/>
</dbReference>
<dbReference type="EMBL" id="FZPD01000003">
    <property type="protein sequence ID" value="SNS95073.1"/>
    <property type="molecule type" value="Genomic_DNA"/>
</dbReference>
<dbReference type="SMART" id="SM00448">
    <property type="entry name" value="REC"/>
    <property type="match status" value="1"/>
</dbReference>
<evidence type="ECO:0000259" key="2">
    <source>
        <dbReference type="PROSITE" id="PS50110"/>
    </source>
</evidence>
<accession>A0A239IPU3</accession>
<proteinExistence type="predicted"/>
<reference evidence="3 4" key="1">
    <citation type="submission" date="2017-06" db="EMBL/GenBank/DDBJ databases">
        <authorList>
            <person name="Kim H.J."/>
            <person name="Triplett B.A."/>
        </authorList>
    </citation>
    <scope>NUCLEOTIDE SEQUENCE [LARGE SCALE GENOMIC DNA]</scope>
    <source>
        <strain evidence="3 4">DSM 19307</strain>
    </source>
</reference>
<sequence length="124" mass="13828">MLIDDDDIVNSINSVIIKHAKFADEVDTINNVPNALEFLNEAKSKGNSPDVIFLDLNMPGLDGWDFMDEYEKLEIKESSKVVMLTSSISSKDEERAASSNYITAFISKPLSPELLESIYESHLA</sequence>
<name>A0A239IPU3_EKHLU</name>
<evidence type="ECO:0000313" key="3">
    <source>
        <dbReference type="EMBL" id="SNS95073.1"/>
    </source>
</evidence>